<feature type="region of interest" description="Disordered" evidence="1">
    <location>
        <begin position="73"/>
        <end position="101"/>
    </location>
</feature>
<dbReference type="InterPro" id="IPR005471">
    <property type="entry name" value="Tscrpt_reg_IclR_N"/>
</dbReference>
<accession>A0A2P8DG02</accession>
<dbReference type="EMBL" id="PYGA01000012">
    <property type="protein sequence ID" value="PSK96141.1"/>
    <property type="molecule type" value="Genomic_DNA"/>
</dbReference>
<dbReference type="Pfam" id="PF09339">
    <property type="entry name" value="HTH_IclR"/>
    <property type="match status" value="2"/>
</dbReference>
<dbReference type="Proteomes" id="UP000240542">
    <property type="component" value="Unassembled WGS sequence"/>
</dbReference>
<evidence type="ECO:0000256" key="1">
    <source>
        <dbReference type="SAM" id="MobiDB-lite"/>
    </source>
</evidence>
<dbReference type="Gene3D" id="1.10.10.10">
    <property type="entry name" value="Winged helix-like DNA-binding domain superfamily/Winged helix DNA-binding domain"/>
    <property type="match status" value="2"/>
</dbReference>
<reference evidence="3 4" key="1">
    <citation type="submission" date="2018-03" db="EMBL/GenBank/DDBJ databases">
        <title>Genomic Encyclopedia of Archaeal and Bacterial Type Strains, Phase II (KMG-II): from individual species to whole genera.</title>
        <authorList>
            <person name="Goeker M."/>
        </authorList>
    </citation>
    <scope>NUCLEOTIDE SEQUENCE [LARGE SCALE GENOMIC DNA]</scope>
    <source>
        <strain evidence="3 4">DSM 45312</strain>
    </source>
</reference>
<evidence type="ECO:0000313" key="3">
    <source>
        <dbReference type="EMBL" id="PSK96141.1"/>
    </source>
</evidence>
<name>A0A2P8DG02_9ACTN</name>
<dbReference type="RefSeq" id="WP_170134243.1">
    <property type="nucleotide sequence ID" value="NZ_PYGA01000012.1"/>
</dbReference>
<feature type="region of interest" description="Disordered" evidence="1">
    <location>
        <begin position="1"/>
        <end position="22"/>
    </location>
</feature>
<dbReference type="GO" id="GO:0006355">
    <property type="term" value="P:regulation of DNA-templated transcription"/>
    <property type="evidence" value="ECO:0007669"/>
    <property type="project" value="InterPro"/>
</dbReference>
<comment type="caution">
    <text evidence="3">The sequence shown here is derived from an EMBL/GenBank/DDBJ whole genome shotgun (WGS) entry which is preliminary data.</text>
</comment>
<evidence type="ECO:0000259" key="2">
    <source>
        <dbReference type="Pfam" id="PF09339"/>
    </source>
</evidence>
<gene>
    <name evidence="3" type="ORF">CLV63_11223</name>
</gene>
<proteinExistence type="predicted"/>
<dbReference type="GO" id="GO:0003677">
    <property type="term" value="F:DNA binding"/>
    <property type="evidence" value="ECO:0007669"/>
    <property type="project" value="InterPro"/>
</dbReference>
<sequence length="361" mass="39271">MTTPEPDPAASAPAPAPPRGRRVDQLAAYLAEHPDGARVSQIASDLGLHKPNISTMLHQLEGAGCARRESLPGTRAHLWRPTPSMSRAEPSGSPHTPPGPAVERHIDRLATYLARHPEGVQASRIDSDLGIDRPYTSKLLRTLEAIGYARRDDQRRWRRTDLWRPTALTTRPVPRRLPPPGRRALRQPAPSVSDRLIDAAHAPRWTTRSAAEQWLATHLPPEESRAELGALLHADEIVVDGVLLALRLDTGPGTDLDRALIARTLLSSVGAVVRERVADDLDRWIRALDADLDAPASQERPSPPNDARAHVGVLRVIAARIRDATPILDTITDPAADRPADGAPRPGAVEDEHPPRCAQSA</sequence>
<feature type="domain" description="HTH iclR-type" evidence="2">
    <location>
        <begin position="29"/>
        <end position="69"/>
    </location>
</feature>
<organism evidence="3 4">
    <name type="scientific">Murinocardiopsis flavida</name>
    <dbReference type="NCBI Taxonomy" id="645275"/>
    <lineage>
        <taxon>Bacteria</taxon>
        <taxon>Bacillati</taxon>
        <taxon>Actinomycetota</taxon>
        <taxon>Actinomycetes</taxon>
        <taxon>Streptosporangiales</taxon>
        <taxon>Nocardiopsidaceae</taxon>
        <taxon>Murinocardiopsis</taxon>
    </lineage>
</organism>
<dbReference type="SUPFAM" id="SSF46785">
    <property type="entry name" value="Winged helix' DNA-binding domain"/>
    <property type="match status" value="2"/>
</dbReference>
<feature type="domain" description="HTH iclR-type" evidence="2">
    <location>
        <begin position="112"/>
        <end position="153"/>
    </location>
</feature>
<keyword evidence="4" id="KW-1185">Reference proteome</keyword>
<dbReference type="InterPro" id="IPR036388">
    <property type="entry name" value="WH-like_DNA-bd_sf"/>
</dbReference>
<dbReference type="AlphaFoldDB" id="A0A2P8DG02"/>
<feature type="region of interest" description="Disordered" evidence="1">
    <location>
        <begin position="170"/>
        <end position="191"/>
    </location>
</feature>
<evidence type="ECO:0000313" key="4">
    <source>
        <dbReference type="Proteomes" id="UP000240542"/>
    </source>
</evidence>
<feature type="region of interest" description="Disordered" evidence="1">
    <location>
        <begin position="328"/>
        <end position="361"/>
    </location>
</feature>
<dbReference type="InterPro" id="IPR036390">
    <property type="entry name" value="WH_DNA-bd_sf"/>
</dbReference>
<protein>
    <submittedName>
        <fullName evidence="3">IclR-like helix-turn-helix domain-containing protein</fullName>
    </submittedName>
</protein>